<dbReference type="AlphaFoldDB" id="A0A4C1Y8K5"/>
<feature type="region of interest" description="Disordered" evidence="1">
    <location>
        <begin position="80"/>
        <end position="120"/>
    </location>
</feature>
<feature type="compositionally biased region" description="Basic and acidic residues" evidence="1">
    <location>
        <begin position="84"/>
        <end position="105"/>
    </location>
</feature>
<reference evidence="2 3" key="1">
    <citation type="journal article" date="2019" name="Commun. Biol.">
        <title>The bagworm genome reveals a unique fibroin gene that provides high tensile strength.</title>
        <authorList>
            <person name="Kono N."/>
            <person name="Nakamura H."/>
            <person name="Ohtoshi R."/>
            <person name="Tomita M."/>
            <person name="Numata K."/>
            <person name="Arakawa K."/>
        </authorList>
    </citation>
    <scope>NUCLEOTIDE SEQUENCE [LARGE SCALE GENOMIC DNA]</scope>
</reference>
<proteinExistence type="predicted"/>
<accession>A0A4C1Y8K5</accession>
<evidence type="ECO:0000313" key="2">
    <source>
        <dbReference type="EMBL" id="GBP71643.1"/>
    </source>
</evidence>
<evidence type="ECO:0000313" key="3">
    <source>
        <dbReference type="Proteomes" id="UP000299102"/>
    </source>
</evidence>
<protein>
    <submittedName>
        <fullName evidence="2">Uncharacterized protein</fullName>
    </submittedName>
</protein>
<dbReference type="Proteomes" id="UP000299102">
    <property type="component" value="Unassembled WGS sequence"/>
</dbReference>
<evidence type="ECO:0000256" key="1">
    <source>
        <dbReference type="SAM" id="MobiDB-lite"/>
    </source>
</evidence>
<gene>
    <name evidence="2" type="ORF">EVAR_53126_1</name>
</gene>
<keyword evidence="3" id="KW-1185">Reference proteome</keyword>
<sequence length="120" mass="13165">MIMKYAPPRIWNMEVGDPPPRANGRSLIYERSTAPPPVITVYLVRARAAPHRARRRRAVGSVALRTARGVLVAAYRFPRSPSADADRRPRASDRVLRSRGAREQSDAPALSAAAAPPCRA</sequence>
<dbReference type="EMBL" id="BGZK01001115">
    <property type="protein sequence ID" value="GBP71643.1"/>
    <property type="molecule type" value="Genomic_DNA"/>
</dbReference>
<name>A0A4C1Y8K5_EUMVA</name>
<dbReference type="OrthoDB" id="7464197at2759"/>
<comment type="caution">
    <text evidence="2">The sequence shown here is derived from an EMBL/GenBank/DDBJ whole genome shotgun (WGS) entry which is preliminary data.</text>
</comment>
<feature type="compositionally biased region" description="Low complexity" evidence="1">
    <location>
        <begin position="107"/>
        <end position="120"/>
    </location>
</feature>
<organism evidence="2 3">
    <name type="scientific">Eumeta variegata</name>
    <name type="common">Bagworm moth</name>
    <name type="synonym">Eumeta japonica</name>
    <dbReference type="NCBI Taxonomy" id="151549"/>
    <lineage>
        <taxon>Eukaryota</taxon>
        <taxon>Metazoa</taxon>
        <taxon>Ecdysozoa</taxon>
        <taxon>Arthropoda</taxon>
        <taxon>Hexapoda</taxon>
        <taxon>Insecta</taxon>
        <taxon>Pterygota</taxon>
        <taxon>Neoptera</taxon>
        <taxon>Endopterygota</taxon>
        <taxon>Lepidoptera</taxon>
        <taxon>Glossata</taxon>
        <taxon>Ditrysia</taxon>
        <taxon>Tineoidea</taxon>
        <taxon>Psychidae</taxon>
        <taxon>Oiketicinae</taxon>
        <taxon>Eumeta</taxon>
    </lineage>
</organism>